<dbReference type="Proteomes" id="UP001597374">
    <property type="component" value="Unassembled WGS sequence"/>
</dbReference>
<organism evidence="2 3">
    <name type="scientific">Pontibacter ruber</name>
    <dbReference type="NCBI Taxonomy" id="1343895"/>
    <lineage>
        <taxon>Bacteria</taxon>
        <taxon>Pseudomonadati</taxon>
        <taxon>Bacteroidota</taxon>
        <taxon>Cytophagia</taxon>
        <taxon>Cytophagales</taxon>
        <taxon>Hymenobacteraceae</taxon>
        <taxon>Pontibacter</taxon>
    </lineage>
</organism>
<gene>
    <name evidence="2" type="ORF">ACFSKP_03425</name>
</gene>
<evidence type="ECO:0008006" key="4">
    <source>
        <dbReference type="Google" id="ProtNLM"/>
    </source>
</evidence>
<reference evidence="3" key="1">
    <citation type="journal article" date="2019" name="Int. J. Syst. Evol. Microbiol.">
        <title>The Global Catalogue of Microorganisms (GCM) 10K type strain sequencing project: providing services to taxonomists for standard genome sequencing and annotation.</title>
        <authorList>
            <consortium name="The Broad Institute Genomics Platform"/>
            <consortium name="The Broad Institute Genome Sequencing Center for Infectious Disease"/>
            <person name="Wu L."/>
            <person name="Ma J."/>
        </authorList>
    </citation>
    <scope>NUCLEOTIDE SEQUENCE [LARGE SCALE GENOMIC DNA]</scope>
    <source>
        <strain evidence="3">CGMCC 4.1782</strain>
    </source>
</reference>
<comment type="caution">
    <text evidence="2">The sequence shown here is derived from an EMBL/GenBank/DDBJ whole genome shotgun (WGS) entry which is preliminary data.</text>
</comment>
<keyword evidence="3" id="KW-1185">Reference proteome</keyword>
<dbReference type="EMBL" id="JBHUIM010000001">
    <property type="protein sequence ID" value="MFD2245289.1"/>
    <property type="molecule type" value="Genomic_DNA"/>
</dbReference>
<proteinExistence type="predicted"/>
<feature type="signal peptide" evidence="1">
    <location>
        <begin position="1"/>
        <end position="23"/>
    </location>
</feature>
<dbReference type="RefSeq" id="WP_250429255.1">
    <property type="nucleotide sequence ID" value="NZ_JALPRR010000002.1"/>
</dbReference>
<evidence type="ECO:0000256" key="1">
    <source>
        <dbReference type="SAM" id="SignalP"/>
    </source>
</evidence>
<evidence type="ECO:0000313" key="2">
    <source>
        <dbReference type="EMBL" id="MFD2245289.1"/>
    </source>
</evidence>
<protein>
    <recommendedName>
        <fullName evidence="4">GLPGLI family protein</fullName>
    </recommendedName>
</protein>
<feature type="chain" id="PRO_5045143834" description="GLPGLI family protein" evidence="1">
    <location>
        <begin position="24"/>
        <end position="198"/>
    </location>
</feature>
<keyword evidence="1" id="KW-0732">Signal</keyword>
<accession>A0ABW5CTE2</accession>
<name>A0ABW5CTE2_9BACT</name>
<evidence type="ECO:0000313" key="3">
    <source>
        <dbReference type="Proteomes" id="UP001597374"/>
    </source>
</evidence>
<sequence length="198" mass="22370">MKQAFILLLASALYTLPAVSVYAQNIAHFYYIIKKKDIDSGRLKLIYRDHDDSIRSLRMCYPKLKAEDLHMEDGVPVFHFERIPASTYDSVPDCISNSTPLGRFEVDVGKRIIGDPTVVARIPFHAITWNASLTLFKIRTAQHGNPVFAVSDPASMLISVIYGYTFGYAKVNHEALRTFMPPLARLLALRLPTSQVKR</sequence>